<dbReference type="eggNOG" id="COG1287">
    <property type="taxonomic scope" value="Bacteria"/>
</dbReference>
<proteinExistence type="predicted"/>
<dbReference type="Proteomes" id="UP000001353">
    <property type="component" value="Chromosome"/>
</dbReference>
<feature type="transmembrane region" description="Helical" evidence="1">
    <location>
        <begin position="281"/>
        <end position="302"/>
    </location>
</feature>
<protein>
    <recommendedName>
        <fullName evidence="4">Transmembrane protein</fullName>
    </recommendedName>
</protein>
<reference evidence="2 3" key="1">
    <citation type="journal article" date="2011" name="BMC Genomics">
        <title>Comparative genome analysis and genome-guided physiological analysis of Roseobacter litoralis.</title>
        <authorList>
            <person name="Kalhoefer D."/>
            <person name="Thole S."/>
            <person name="Voget S."/>
            <person name="Lehmann R."/>
            <person name="Liesegang H."/>
            <person name="Wollher A."/>
            <person name="Daniel R."/>
            <person name="Simon M."/>
            <person name="Brinkhoff T."/>
        </authorList>
    </citation>
    <scope>NUCLEOTIDE SEQUENCE [LARGE SCALE GENOMIC DNA]</scope>
    <source>
        <strain evidence="3">ATCC 49566 / DSM 6996 / JCM 21268 / NBRC 15278 / OCh 149</strain>
    </source>
</reference>
<organism evidence="2 3">
    <name type="scientific">Roseobacter litoralis (strain ATCC 49566 / DSM 6996 / JCM 21268 / NBRC 15278 / OCh 149)</name>
    <dbReference type="NCBI Taxonomy" id="391595"/>
    <lineage>
        <taxon>Bacteria</taxon>
        <taxon>Pseudomonadati</taxon>
        <taxon>Pseudomonadota</taxon>
        <taxon>Alphaproteobacteria</taxon>
        <taxon>Rhodobacterales</taxon>
        <taxon>Roseobacteraceae</taxon>
        <taxon>Roseobacter</taxon>
    </lineage>
</organism>
<feature type="transmembrane region" description="Helical" evidence="1">
    <location>
        <begin position="334"/>
        <end position="351"/>
    </location>
</feature>
<sequence length="664" mass="75355">MDKLPNPMRQPAQAGNVLLPVAMIVIVSIIVLAPELVPAYLGRDGQIWTPFNSSNYRLGDMYFYAPMIQQVAEGNIPPLPANQLPDGVTSSPEELRWMSYAVAAIPALFFSDPRIPLLWAIWLPCVLNFLFAFVIYRSLRGKVVAAVLVGILVTFYFQFWRAIPVGTLSMSLSGIDDWISLADRRLDRALDNAKDPYDYYSYSDMFRFLMPAMSFAFLTVFLALLIQVDRHRSKALSALATVAACLMAFTYPPHALFAYLLLVGFSAIHLLTREWRGFRHFLYIGLVTLAFLLATGVPQTFLSAFDETTFISAVYSANGSLLANVKLSAVPGTLMNKYLFSFLIALWLVWGNAVLRRFILVTGFAALLVSLSSLLPPLYADRFLYRGIDHIWFMVLVTVCFLRLEKRSVAQTKQPPTSAFRQKVSRWKQPLFIAGALLLPVVGFSSLLERNLTDERRFVPAGQWAAYNWLRENADRETVVALNWADAEFIAVYLAQVRTVFSSADLANRRPEAEVARFVATWKTFGLPRETFESWVRRSLETERDRRSSIRAQRSTPLLSEDDYYASRIALALIYFPYVRQFDGALIAGTGEDQWSVTEEFVEKMLAVFDQTPVDDFLEKQGIQTLIVSSFEEKLMAENALANWQLVWQSKERRIYRQNSTSTP</sequence>
<evidence type="ECO:0000313" key="3">
    <source>
        <dbReference type="Proteomes" id="UP000001353"/>
    </source>
</evidence>
<dbReference type="STRING" id="391595.RLO149_c044300"/>
<accession>F7ZJ72</accession>
<keyword evidence="1" id="KW-0472">Membrane</keyword>
<gene>
    <name evidence="2" type="ordered locus">RLO149_c044300</name>
</gene>
<feature type="transmembrane region" description="Helical" evidence="1">
    <location>
        <begin position="233"/>
        <end position="250"/>
    </location>
</feature>
<feature type="transmembrane region" description="Helical" evidence="1">
    <location>
        <begin position="431"/>
        <end position="448"/>
    </location>
</feature>
<feature type="transmembrane region" description="Helical" evidence="1">
    <location>
        <begin position="143"/>
        <end position="163"/>
    </location>
</feature>
<feature type="transmembrane region" description="Helical" evidence="1">
    <location>
        <begin position="117"/>
        <end position="136"/>
    </location>
</feature>
<evidence type="ECO:0000256" key="1">
    <source>
        <dbReference type="SAM" id="Phobius"/>
    </source>
</evidence>
<feature type="transmembrane region" description="Helical" evidence="1">
    <location>
        <begin position="358"/>
        <end position="377"/>
    </location>
</feature>
<dbReference type="EMBL" id="CP002623">
    <property type="protein sequence ID" value="AEI96317.1"/>
    <property type="molecule type" value="Genomic_DNA"/>
</dbReference>
<evidence type="ECO:0000313" key="2">
    <source>
        <dbReference type="EMBL" id="AEI96317.1"/>
    </source>
</evidence>
<feature type="transmembrane region" description="Helical" evidence="1">
    <location>
        <begin position="205"/>
        <end position="226"/>
    </location>
</feature>
<keyword evidence="3" id="KW-1185">Reference proteome</keyword>
<feature type="transmembrane region" description="Helical" evidence="1">
    <location>
        <begin position="12"/>
        <end position="33"/>
    </location>
</feature>
<feature type="transmembrane region" description="Helical" evidence="1">
    <location>
        <begin position="383"/>
        <end position="404"/>
    </location>
</feature>
<dbReference type="KEGG" id="rli:RLO149_c044300"/>
<name>F7ZJ72_ROSLO</name>
<evidence type="ECO:0008006" key="4">
    <source>
        <dbReference type="Google" id="ProtNLM"/>
    </source>
</evidence>
<keyword evidence="1" id="KW-1133">Transmembrane helix</keyword>
<dbReference type="HOGENOM" id="CLU_413253_0_0_5"/>
<keyword evidence="1" id="KW-0812">Transmembrane</keyword>
<dbReference type="RefSeq" id="WP_013964186.1">
    <property type="nucleotide sequence ID" value="NC_015730.1"/>
</dbReference>
<dbReference type="AlphaFoldDB" id="F7ZJ72"/>
<feature type="transmembrane region" description="Helical" evidence="1">
    <location>
        <begin position="256"/>
        <end position="272"/>
    </location>
</feature>